<accession>E9G9H3</accession>
<dbReference type="KEGG" id="dpx:DAPPUDRAFT_239494"/>
<gene>
    <name evidence="1" type="ORF">DAPPUDRAFT_239494</name>
</gene>
<dbReference type="InterPro" id="IPR011990">
    <property type="entry name" value="TPR-like_helical_dom_sf"/>
</dbReference>
<protein>
    <recommendedName>
        <fullName evidence="3">SET domain-containing protein</fullName>
    </recommendedName>
</protein>
<dbReference type="Gene3D" id="1.25.40.10">
    <property type="entry name" value="Tetratricopeptide repeat domain"/>
    <property type="match status" value="1"/>
</dbReference>
<dbReference type="OrthoDB" id="6374143at2759"/>
<dbReference type="PANTHER" id="PTHR46455:SF5">
    <property type="entry name" value="SET AND MYND DOMAIN CONTAINING, ARTHROPOD-SPECIFIC, MEMBER 4, ISOFORM A"/>
    <property type="match status" value="1"/>
</dbReference>
<dbReference type="GO" id="GO:0005634">
    <property type="term" value="C:nucleus"/>
    <property type="evidence" value="ECO:0000318"/>
    <property type="project" value="GO_Central"/>
</dbReference>
<keyword evidence="2" id="KW-1185">Reference proteome</keyword>
<dbReference type="PANTHER" id="PTHR46455">
    <property type="entry name" value="SET AND MYND DOMAIN CONTAINING, ARTHROPOD-SPECIFIC, MEMBER 4, ISOFORM A"/>
    <property type="match status" value="1"/>
</dbReference>
<reference evidence="1 2" key="1">
    <citation type="journal article" date="2011" name="Science">
        <title>The ecoresponsive genome of Daphnia pulex.</title>
        <authorList>
            <person name="Colbourne J.K."/>
            <person name="Pfrender M.E."/>
            <person name="Gilbert D."/>
            <person name="Thomas W.K."/>
            <person name="Tucker A."/>
            <person name="Oakley T.H."/>
            <person name="Tokishita S."/>
            <person name="Aerts A."/>
            <person name="Arnold G.J."/>
            <person name="Basu M.K."/>
            <person name="Bauer D.J."/>
            <person name="Caceres C.E."/>
            <person name="Carmel L."/>
            <person name="Casola C."/>
            <person name="Choi J.H."/>
            <person name="Detter J.C."/>
            <person name="Dong Q."/>
            <person name="Dusheyko S."/>
            <person name="Eads B.D."/>
            <person name="Frohlich T."/>
            <person name="Geiler-Samerotte K.A."/>
            <person name="Gerlach D."/>
            <person name="Hatcher P."/>
            <person name="Jogdeo S."/>
            <person name="Krijgsveld J."/>
            <person name="Kriventseva E.V."/>
            <person name="Kultz D."/>
            <person name="Laforsch C."/>
            <person name="Lindquist E."/>
            <person name="Lopez J."/>
            <person name="Manak J.R."/>
            <person name="Muller J."/>
            <person name="Pangilinan J."/>
            <person name="Patwardhan R.P."/>
            <person name="Pitluck S."/>
            <person name="Pritham E.J."/>
            <person name="Rechtsteiner A."/>
            <person name="Rho M."/>
            <person name="Rogozin I.B."/>
            <person name="Sakarya O."/>
            <person name="Salamov A."/>
            <person name="Schaack S."/>
            <person name="Shapiro H."/>
            <person name="Shiga Y."/>
            <person name="Skalitzky C."/>
            <person name="Smith Z."/>
            <person name="Souvorov A."/>
            <person name="Sung W."/>
            <person name="Tang Z."/>
            <person name="Tsuchiya D."/>
            <person name="Tu H."/>
            <person name="Vos H."/>
            <person name="Wang M."/>
            <person name="Wolf Y.I."/>
            <person name="Yamagata H."/>
            <person name="Yamada T."/>
            <person name="Ye Y."/>
            <person name="Shaw J.R."/>
            <person name="Andrews J."/>
            <person name="Crease T.J."/>
            <person name="Tang H."/>
            <person name="Lucas S.M."/>
            <person name="Robertson H.M."/>
            <person name="Bork P."/>
            <person name="Koonin E.V."/>
            <person name="Zdobnov E.M."/>
            <person name="Grigoriev I.V."/>
            <person name="Lynch M."/>
            <person name="Boore J.L."/>
        </authorList>
    </citation>
    <scope>NUCLEOTIDE SEQUENCE [LARGE SCALE GENOMIC DNA]</scope>
</reference>
<dbReference type="InterPro" id="IPR053010">
    <property type="entry name" value="SET_SmydA-8"/>
</dbReference>
<dbReference type="HOGENOM" id="CLU_024539_0_0_1"/>
<evidence type="ECO:0000313" key="2">
    <source>
        <dbReference type="Proteomes" id="UP000000305"/>
    </source>
</evidence>
<dbReference type="eggNOG" id="KOG2084">
    <property type="taxonomic scope" value="Eukaryota"/>
</dbReference>
<dbReference type="EMBL" id="GL732536">
    <property type="protein sequence ID" value="EFX83877.1"/>
    <property type="molecule type" value="Genomic_DNA"/>
</dbReference>
<sequence length="291" mass="33140">MNHVIDAKYQMTVRASVPIMRGDYALALEGLRERQSLLRQSKLFECDCSRCSDPTECSTYLSAQRCQKCPTGFVLPIRPLDEKETEWKGNLCSHKLTAVVVNRVVDKLKEEFETIGPNEVEKYFEILYLIIKVAIKPFLGTGRFEGFLKRHASLVHPNHFLFTSARQSLSQLYGRDEKYLVNTLTMEQLERKVAICRQLLDVPDVVEPGLTRIRGVTLYEMHAPMLLMARRTFEASQISSAEFKEKIESVRSILSEATRILSLEDPASMEGAMGSATVQALDQIQRWISSM</sequence>
<proteinExistence type="predicted"/>
<dbReference type="OMA" id="TEMLEWE"/>
<evidence type="ECO:0008006" key="3">
    <source>
        <dbReference type="Google" id="ProtNLM"/>
    </source>
</evidence>
<dbReference type="PhylomeDB" id="E9G9H3"/>
<dbReference type="AlphaFoldDB" id="E9G9H3"/>
<dbReference type="STRING" id="6669.E9G9H3"/>
<dbReference type="Proteomes" id="UP000000305">
    <property type="component" value="Unassembled WGS sequence"/>
</dbReference>
<evidence type="ECO:0000313" key="1">
    <source>
        <dbReference type="EMBL" id="EFX83877.1"/>
    </source>
</evidence>
<dbReference type="InParanoid" id="E9G9H3"/>
<organism evidence="1 2">
    <name type="scientific">Daphnia pulex</name>
    <name type="common">Water flea</name>
    <dbReference type="NCBI Taxonomy" id="6669"/>
    <lineage>
        <taxon>Eukaryota</taxon>
        <taxon>Metazoa</taxon>
        <taxon>Ecdysozoa</taxon>
        <taxon>Arthropoda</taxon>
        <taxon>Crustacea</taxon>
        <taxon>Branchiopoda</taxon>
        <taxon>Diplostraca</taxon>
        <taxon>Cladocera</taxon>
        <taxon>Anomopoda</taxon>
        <taxon>Daphniidae</taxon>
        <taxon>Daphnia</taxon>
    </lineage>
</organism>
<name>E9G9H3_DAPPU</name>